<dbReference type="InterPro" id="IPR039697">
    <property type="entry name" value="Alcohol_dehydrogenase_Fe"/>
</dbReference>
<evidence type="ECO:0000313" key="5">
    <source>
        <dbReference type="EMBL" id="MPM28881.1"/>
    </source>
</evidence>
<organism evidence="5">
    <name type="scientific">bioreactor metagenome</name>
    <dbReference type="NCBI Taxonomy" id="1076179"/>
    <lineage>
        <taxon>unclassified sequences</taxon>
        <taxon>metagenomes</taxon>
        <taxon>ecological metagenomes</taxon>
    </lineage>
</organism>
<dbReference type="PANTHER" id="PTHR11496">
    <property type="entry name" value="ALCOHOL DEHYDROGENASE"/>
    <property type="match status" value="1"/>
</dbReference>
<dbReference type="Pfam" id="PF00465">
    <property type="entry name" value="Fe-ADH"/>
    <property type="match status" value="1"/>
</dbReference>
<evidence type="ECO:0000256" key="1">
    <source>
        <dbReference type="ARBA" id="ARBA00007358"/>
    </source>
</evidence>
<dbReference type="GO" id="GO:0004022">
    <property type="term" value="F:alcohol dehydrogenase (NAD+) activity"/>
    <property type="evidence" value="ECO:0007669"/>
    <property type="project" value="TreeGrafter"/>
</dbReference>
<sequence length="366" mass="39018">MRQSDVRSLAVFTGRHSADDSGAWGALLRGLETLDLPMARFREIPAEPDTATVMAMTGFLREIRPDAVMALGGGSVLDAAKAAYIVAQSGLELTDCFGGNRIGERFPGREFDRIIAIPTTSGTGSEVTQYANIVNRALEVKQLISDPVLVPKLAVLRAQFTASMPAAVTLATGCDALAHLLEGWLNVGQDANRPEVNEWARTGAALIVAALPRVLADAADMKAREAMQLAATLGGMTIRFKSTGLPHLASFSWFGRIPHGVAVARILPAAWRYYLGSAKVAERTRAIGAVFGGDTPEAVVAHYEAFLERCGVPRLADYPGLDAALMARTARSAGSNRMKLELAPRPVPLERSEAVLSGILEQAMRG</sequence>
<dbReference type="PANTHER" id="PTHR11496:SF102">
    <property type="entry name" value="ALCOHOL DEHYDROGENASE 4"/>
    <property type="match status" value="1"/>
</dbReference>
<evidence type="ECO:0000259" key="3">
    <source>
        <dbReference type="Pfam" id="PF00465"/>
    </source>
</evidence>
<comment type="similarity">
    <text evidence="1">Belongs to the iron-containing alcohol dehydrogenase family.</text>
</comment>
<dbReference type="Gene3D" id="3.40.50.1970">
    <property type="match status" value="1"/>
</dbReference>
<dbReference type="Gene3D" id="1.20.1090.10">
    <property type="entry name" value="Dehydroquinate synthase-like - alpha domain"/>
    <property type="match status" value="1"/>
</dbReference>
<accession>A0A644YLX7</accession>
<evidence type="ECO:0000256" key="2">
    <source>
        <dbReference type="ARBA" id="ARBA00023002"/>
    </source>
</evidence>
<dbReference type="AlphaFoldDB" id="A0A644YLX7"/>
<comment type="caution">
    <text evidence="5">The sequence shown here is derived from an EMBL/GenBank/DDBJ whole genome shotgun (WGS) entry which is preliminary data.</text>
</comment>
<feature type="domain" description="Fe-containing alcohol dehydrogenase-like C-terminal" evidence="4">
    <location>
        <begin position="169"/>
        <end position="318"/>
    </location>
</feature>
<dbReference type="SUPFAM" id="SSF56796">
    <property type="entry name" value="Dehydroquinate synthase-like"/>
    <property type="match status" value="1"/>
</dbReference>
<keyword evidence="2" id="KW-0560">Oxidoreductase</keyword>
<proteinExistence type="inferred from homology"/>
<protein>
    <submittedName>
        <fullName evidence="5">Uncharacterized protein</fullName>
    </submittedName>
</protein>
<dbReference type="InterPro" id="IPR001670">
    <property type="entry name" value="ADH_Fe/GldA"/>
</dbReference>
<gene>
    <name evidence="5" type="ORF">SDC9_75418</name>
</gene>
<feature type="domain" description="Alcohol dehydrogenase iron-type/glycerol dehydrogenase GldA" evidence="3">
    <location>
        <begin position="7"/>
        <end position="156"/>
    </location>
</feature>
<dbReference type="CDD" id="cd08551">
    <property type="entry name" value="Fe-ADH"/>
    <property type="match status" value="1"/>
</dbReference>
<dbReference type="InterPro" id="IPR056798">
    <property type="entry name" value="ADH_Fe_C"/>
</dbReference>
<evidence type="ECO:0000259" key="4">
    <source>
        <dbReference type="Pfam" id="PF25137"/>
    </source>
</evidence>
<dbReference type="Pfam" id="PF25137">
    <property type="entry name" value="ADH_Fe_C"/>
    <property type="match status" value="1"/>
</dbReference>
<name>A0A644YLX7_9ZZZZ</name>
<dbReference type="EMBL" id="VSSQ01005371">
    <property type="protein sequence ID" value="MPM28881.1"/>
    <property type="molecule type" value="Genomic_DNA"/>
</dbReference>
<reference evidence="5" key="1">
    <citation type="submission" date="2019-08" db="EMBL/GenBank/DDBJ databases">
        <authorList>
            <person name="Kucharzyk K."/>
            <person name="Murdoch R.W."/>
            <person name="Higgins S."/>
            <person name="Loffler F."/>
        </authorList>
    </citation>
    <scope>NUCLEOTIDE SEQUENCE</scope>
</reference>
<dbReference type="GO" id="GO:0046872">
    <property type="term" value="F:metal ion binding"/>
    <property type="evidence" value="ECO:0007669"/>
    <property type="project" value="InterPro"/>
</dbReference>